<comment type="caution">
    <text evidence="2">The sequence shown here is derived from an EMBL/GenBank/DDBJ whole genome shotgun (WGS) entry which is preliminary data.</text>
</comment>
<dbReference type="EMBL" id="MAYS01000108">
    <property type="protein sequence ID" value="OFC63287.1"/>
    <property type="molecule type" value="Genomic_DNA"/>
</dbReference>
<evidence type="ECO:0000313" key="3">
    <source>
        <dbReference type="EMBL" id="RAP73060.1"/>
    </source>
</evidence>
<reference evidence="2 4" key="1">
    <citation type="submission" date="2016-07" db="EMBL/GenBank/DDBJ databases">
        <authorList>
            <person name="Yuval B."/>
        </authorList>
    </citation>
    <scope>NUCLEOTIDE SEQUENCE [LARGE SCALE GENOMIC DNA]</scope>
    <source>
        <strain evidence="2 4">IL</strain>
    </source>
</reference>
<dbReference type="Proteomes" id="UP000243534">
    <property type="component" value="Unassembled WGS sequence"/>
</dbReference>
<accession>A0A1E7Z3C5</accession>
<proteinExistence type="predicted"/>
<evidence type="ECO:0000256" key="1">
    <source>
        <dbReference type="SAM" id="MobiDB-lite"/>
    </source>
</evidence>
<sequence length="201" mass="22062">MASVIEICNRALSNIGNSRSINSLTEASKEAGQCSLHFDSCRDAALADFDWNFATKRLALADTNNPPPDWAYSYQYPTDCLRITEIMVPGIRNPTAAMRINYEVGADADGTGKLIYTDQPQAWLKYIARVTDVNMFDAIFMEALSWRLAAAINMPLTGSADLGNNALTMYRSVILSAGSHSQNESQEPQPPVDEFTAARLS</sequence>
<gene>
    <name evidence="3" type="ORF">ACZ87_00112</name>
    <name evidence="2" type="ORF">BBW68_06085</name>
</gene>
<evidence type="ECO:0000313" key="2">
    <source>
        <dbReference type="EMBL" id="OFC63287.1"/>
    </source>
</evidence>
<evidence type="ECO:0008006" key="6">
    <source>
        <dbReference type="Google" id="ProtNLM"/>
    </source>
</evidence>
<feature type="compositionally biased region" description="Polar residues" evidence="1">
    <location>
        <begin position="178"/>
        <end position="187"/>
    </location>
</feature>
<dbReference type="OrthoDB" id="7278537at2"/>
<organism evidence="2 4">
    <name type="scientific">Candidatus Erwinia dacicola</name>
    <dbReference type="NCBI Taxonomy" id="252393"/>
    <lineage>
        <taxon>Bacteria</taxon>
        <taxon>Pseudomonadati</taxon>
        <taxon>Pseudomonadota</taxon>
        <taxon>Gammaproteobacteria</taxon>
        <taxon>Enterobacterales</taxon>
        <taxon>Erwiniaceae</taxon>
        <taxon>Erwinia</taxon>
    </lineage>
</organism>
<name>A0A1E7Z3C5_9GAMM</name>
<keyword evidence="5" id="KW-1185">Reference proteome</keyword>
<dbReference type="EMBL" id="LJAM02000005">
    <property type="protein sequence ID" value="RAP73060.1"/>
    <property type="molecule type" value="Genomic_DNA"/>
</dbReference>
<evidence type="ECO:0000313" key="4">
    <source>
        <dbReference type="Proteomes" id="UP000243534"/>
    </source>
</evidence>
<dbReference type="RefSeq" id="WP_045342897.1">
    <property type="nucleotide sequence ID" value="NZ_LJAM02000005.1"/>
</dbReference>
<evidence type="ECO:0000313" key="5">
    <source>
        <dbReference type="Proteomes" id="UP000244334"/>
    </source>
</evidence>
<reference evidence="3 5" key="2">
    <citation type="submission" date="2018-04" db="EMBL/GenBank/DDBJ databases">
        <title>Genomes of the Obligate Erwinia dacicola and Facultative Enterobacter sp. OLF Endosymbionts of the Olive Fruit fly, Bactrocera oleae.</title>
        <authorList>
            <person name="Estes A.M."/>
            <person name="Hearn D.J."/>
            <person name="Agarwal S."/>
            <person name="Pierson E.A."/>
            <person name="Dunning-Hotopp J.C."/>
        </authorList>
    </citation>
    <scope>NUCLEOTIDE SEQUENCE [LARGE SCALE GENOMIC DNA]</scope>
    <source>
        <strain evidence="3 5">Oroville</strain>
    </source>
</reference>
<feature type="region of interest" description="Disordered" evidence="1">
    <location>
        <begin position="178"/>
        <end position="201"/>
    </location>
</feature>
<protein>
    <recommendedName>
        <fullName evidence="6">Phage protein</fullName>
    </recommendedName>
</protein>
<dbReference type="AlphaFoldDB" id="A0A1E7Z3C5"/>
<dbReference type="Proteomes" id="UP000244334">
    <property type="component" value="Unassembled WGS sequence"/>
</dbReference>